<name>J9G3S0_9ZZZZ</name>
<evidence type="ECO:0000313" key="2">
    <source>
        <dbReference type="EMBL" id="EJX01489.1"/>
    </source>
</evidence>
<feature type="region of interest" description="Disordered" evidence="1">
    <location>
        <begin position="1"/>
        <end position="30"/>
    </location>
</feature>
<protein>
    <submittedName>
        <fullName evidence="2">Uncharacterized protein</fullName>
    </submittedName>
</protein>
<sequence length="51" mass="5680">YGDPSLQEPRKPARASKATKGEKQDAVPVLPKADLNDIDFEKKLEESLKDL</sequence>
<proteinExistence type="predicted"/>
<organism evidence="2">
    <name type="scientific">gut metagenome</name>
    <dbReference type="NCBI Taxonomy" id="749906"/>
    <lineage>
        <taxon>unclassified sequences</taxon>
        <taxon>metagenomes</taxon>
        <taxon>organismal metagenomes</taxon>
    </lineage>
</organism>
<gene>
    <name evidence="2" type="ORF">EVA_10406</name>
</gene>
<dbReference type="AlphaFoldDB" id="J9G3S0"/>
<evidence type="ECO:0000256" key="1">
    <source>
        <dbReference type="SAM" id="MobiDB-lite"/>
    </source>
</evidence>
<accession>J9G3S0</accession>
<feature type="non-terminal residue" evidence="2">
    <location>
        <position position="1"/>
    </location>
</feature>
<reference evidence="2" key="1">
    <citation type="journal article" date="2012" name="PLoS ONE">
        <title>Gene sets for utilization of primary and secondary nutrition supplies in the distal gut of endangered iberian lynx.</title>
        <authorList>
            <person name="Alcaide M."/>
            <person name="Messina E."/>
            <person name="Richter M."/>
            <person name="Bargiela R."/>
            <person name="Peplies J."/>
            <person name="Huws S.A."/>
            <person name="Newbold C.J."/>
            <person name="Golyshin P.N."/>
            <person name="Simon M.A."/>
            <person name="Lopez G."/>
            <person name="Yakimov M.M."/>
            <person name="Ferrer M."/>
        </authorList>
    </citation>
    <scope>NUCLEOTIDE SEQUENCE</scope>
</reference>
<comment type="caution">
    <text evidence="2">The sequence shown here is derived from an EMBL/GenBank/DDBJ whole genome shotgun (WGS) entry which is preliminary data.</text>
</comment>
<dbReference type="EMBL" id="AMCI01002938">
    <property type="protein sequence ID" value="EJX01489.1"/>
    <property type="molecule type" value="Genomic_DNA"/>
</dbReference>